<dbReference type="EMBL" id="BNBD01000005">
    <property type="protein sequence ID" value="GHF47914.1"/>
    <property type="molecule type" value="Genomic_DNA"/>
</dbReference>
<evidence type="ECO:0000313" key="2">
    <source>
        <dbReference type="EMBL" id="GHF47914.1"/>
    </source>
</evidence>
<evidence type="ECO:0000313" key="3">
    <source>
        <dbReference type="Proteomes" id="UP000638313"/>
    </source>
</evidence>
<accession>A0A919EC98</accession>
<dbReference type="AlphaFoldDB" id="A0A919EC98"/>
<reference evidence="2" key="2">
    <citation type="submission" date="2020-09" db="EMBL/GenBank/DDBJ databases">
        <authorList>
            <person name="Sun Q."/>
            <person name="Ohkuma M."/>
        </authorList>
    </citation>
    <scope>NUCLEOTIDE SEQUENCE</scope>
    <source>
        <strain evidence="2">JCM 4059</strain>
    </source>
</reference>
<gene>
    <name evidence="2" type="ORF">GCM10010218_31690</name>
</gene>
<reference evidence="2" key="1">
    <citation type="journal article" date="2014" name="Int. J. Syst. Evol. Microbiol.">
        <title>Complete genome sequence of Corynebacterium casei LMG S-19264T (=DSM 44701T), isolated from a smear-ripened cheese.</title>
        <authorList>
            <consortium name="US DOE Joint Genome Institute (JGI-PGF)"/>
            <person name="Walter F."/>
            <person name="Albersmeier A."/>
            <person name="Kalinowski J."/>
            <person name="Ruckert C."/>
        </authorList>
    </citation>
    <scope>NUCLEOTIDE SEQUENCE</scope>
    <source>
        <strain evidence="2">JCM 4059</strain>
    </source>
</reference>
<comment type="caution">
    <text evidence="2">The sequence shown here is derived from an EMBL/GenBank/DDBJ whole genome shotgun (WGS) entry which is preliminary data.</text>
</comment>
<sequence>MTDTGKEQGGISIGSLTGGAVSQGDGSHAEDRSERIGSEPAGAAHGPVPQAADGGIAVHTMAGGAVAQGDRAAAVDASRRLLAVPDELLDAIGLLRREMADRPRAHGDGIDEVDGELADLQEEVRRTGRARRGRLARLRTLLNSGATAAGGLASAVAVVDGISQLLS</sequence>
<evidence type="ECO:0000256" key="1">
    <source>
        <dbReference type="SAM" id="MobiDB-lite"/>
    </source>
</evidence>
<keyword evidence="3" id="KW-1185">Reference proteome</keyword>
<dbReference type="Proteomes" id="UP000638313">
    <property type="component" value="Unassembled WGS sequence"/>
</dbReference>
<dbReference type="RefSeq" id="WP_190130189.1">
    <property type="nucleotide sequence ID" value="NZ_BNBD01000005.1"/>
</dbReference>
<feature type="region of interest" description="Disordered" evidence="1">
    <location>
        <begin position="1"/>
        <end position="53"/>
    </location>
</feature>
<protein>
    <submittedName>
        <fullName evidence="2">Uncharacterized protein</fullName>
    </submittedName>
</protein>
<proteinExistence type="predicted"/>
<feature type="compositionally biased region" description="Basic and acidic residues" evidence="1">
    <location>
        <begin position="27"/>
        <end position="37"/>
    </location>
</feature>
<organism evidence="2 3">
    <name type="scientific">Streptomyces mashuensis</name>
    <dbReference type="NCBI Taxonomy" id="33904"/>
    <lineage>
        <taxon>Bacteria</taxon>
        <taxon>Bacillati</taxon>
        <taxon>Actinomycetota</taxon>
        <taxon>Actinomycetes</taxon>
        <taxon>Kitasatosporales</taxon>
        <taxon>Streptomycetaceae</taxon>
        <taxon>Streptomyces</taxon>
    </lineage>
</organism>
<name>A0A919EC98_9ACTN</name>